<proteinExistence type="predicted"/>
<dbReference type="Proteomes" id="UP000319836">
    <property type="component" value="Unassembled WGS sequence"/>
</dbReference>
<dbReference type="AlphaFoldDB" id="A0A538U2Z1"/>
<name>A0A538U2Z1_UNCEI</name>
<evidence type="ECO:0000256" key="1">
    <source>
        <dbReference type="SAM" id="MobiDB-lite"/>
    </source>
</evidence>
<dbReference type="EMBL" id="VBPA01000221">
    <property type="protein sequence ID" value="TMQ70265.1"/>
    <property type="molecule type" value="Genomic_DNA"/>
</dbReference>
<protein>
    <submittedName>
        <fullName evidence="2">Uncharacterized protein</fullName>
    </submittedName>
</protein>
<accession>A0A538U2Z1</accession>
<organism evidence="2 3">
    <name type="scientific">Eiseniibacteriota bacterium</name>
    <dbReference type="NCBI Taxonomy" id="2212470"/>
    <lineage>
        <taxon>Bacteria</taxon>
        <taxon>Candidatus Eiseniibacteriota</taxon>
    </lineage>
</organism>
<sequence>MGFFASGNVQDHGPGPTIQVQGVAVWMFNQGFHVDKTVNVTGTTSDMLVLCVRGTGVDDSMPALWLGGGINSPNVPVILVSDHRIIIDSQPNGAFPTTLGWLNLYAPSAWIWGPKQQSAQLLTYSHPSWPSAEANLNKLFRDRALPNVTGPRNSSSFVAGSWREVTESNPN</sequence>
<evidence type="ECO:0000313" key="2">
    <source>
        <dbReference type="EMBL" id="TMQ70265.1"/>
    </source>
</evidence>
<gene>
    <name evidence="2" type="ORF">E6K80_09025</name>
</gene>
<feature type="region of interest" description="Disordered" evidence="1">
    <location>
        <begin position="151"/>
        <end position="171"/>
    </location>
</feature>
<reference evidence="2 3" key="1">
    <citation type="journal article" date="2019" name="Nat. Microbiol.">
        <title>Mediterranean grassland soil C-N compound turnover is dependent on rainfall and depth, and is mediated by genomically divergent microorganisms.</title>
        <authorList>
            <person name="Diamond S."/>
            <person name="Andeer P.F."/>
            <person name="Li Z."/>
            <person name="Crits-Christoph A."/>
            <person name="Burstein D."/>
            <person name="Anantharaman K."/>
            <person name="Lane K.R."/>
            <person name="Thomas B.C."/>
            <person name="Pan C."/>
            <person name="Northen T.R."/>
            <person name="Banfield J.F."/>
        </authorList>
    </citation>
    <scope>NUCLEOTIDE SEQUENCE [LARGE SCALE GENOMIC DNA]</scope>
    <source>
        <strain evidence="2">WS_10</strain>
    </source>
</reference>
<comment type="caution">
    <text evidence="2">The sequence shown here is derived from an EMBL/GenBank/DDBJ whole genome shotgun (WGS) entry which is preliminary data.</text>
</comment>
<evidence type="ECO:0000313" key="3">
    <source>
        <dbReference type="Proteomes" id="UP000319836"/>
    </source>
</evidence>